<dbReference type="InterPro" id="IPR001455">
    <property type="entry name" value="TusA-like"/>
</dbReference>
<dbReference type="PANTHER" id="PTHR33279:SF18">
    <property type="entry name" value="SULFUR CARRIER PROTEIN MJ0990-RELATED"/>
    <property type="match status" value="1"/>
</dbReference>
<keyword evidence="4" id="KW-1185">Reference proteome</keyword>
<sequence>MQAANKEIDVCGTCCPVPLIAVRKAVAELHAGQILQVTGDDPIFEESVRDLCEIAGYKIVESEKLGRKIIIQIQI</sequence>
<dbReference type="PROSITE" id="PS01148">
    <property type="entry name" value="UPF0033"/>
    <property type="match status" value="1"/>
</dbReference>
<dbReference type="Proteomes" id="UP000463939">
    <property type="component" value="Chromosome"/>
</dbReference>
<dbReference type="SUPFAM" id="SSF64307">
    <property type="entry name" value="SirA-like"/>
    <property type="match status" value="1"/>
</dbReference>
<accession>A0A809S3Z0</accession>
<gene>
    <name evidence="3" type="ORF">SFSGTM_22760</name>
</gene>
<dbReference type="KEGG" id="sniv:SFSGTM_22760"/>
<dbReference type="Pfam" id="PF01206">
    <property type="entry name" value="TusA"/>
    <property type="match status" value="1"/>
</dbReference>
<dbReference type="EMBL" id="AP021881">
    <property type="protein sequence ID" value="BBP01568.1"/>
    <property type="molecule type" value="Genomic_DNA"/>
</dbReference>
<feature type="domain" description="UPF0033" evidence="2">
    <location>
        <begin position="8"/>
        <end position="32"/>
    </location>
</feature>
<dbReference type="Gene3D" id="3.30.110.40">
    <property type="entry name" value="TusA-like domain"/>
    <property type="match status" value="1"/>
</dbReference>
<dbReference type="AlphaFoldDB" id="A0A809S3Z0"/>
<evidence type="ECO:0000313" key="4">
    <source>
        <dbReference type="Proteomes" id="UP000463939"/>
    </source>
</evidence>
<dbReference type="InterPro" id="IPR036868">
    <property type="entry name" value="TusA-like_sf"/>
</dbReference>
<dbReference type="RefSeq" id="WP_162085334.1">
    <property type="nucleotide sequence ID" value="NZ_AP021881.1"/>
</dbReference>
<name>A0A809S3Z0_9PROT</name>
<organism evidence="3 4">
    <name type="scientific">Sulfuriferula nivalis</name>
    <dbReference type="NCBI Taxonomy" id="2675298"/>
    <lineage>
        <taxon>Bacteria</taxon>
        <taxon>Pseudomonadati</taxon>
        <taxon>Pseudomonadota</taxon>
        <taxon>Betaproteobacteria</taxon>
        <taxon>Nitrosomonadales</taxon>
        <taxon>Sulfuricellaceae</taxon>
        <taxon>Sulfuriferula</taxon>
    </lineage>
</organism>
<dbReference type="CDD" id="cd00291">
    <property type="entry name" value="SirA_YedF_YeeD"/>
    <property type="match status" value="1"/>
</dbReference>
<proteinExistence type="inferred from homology"/>
<protein>
    <recommendedName>
        <fullName evidence="2">UPF0033 domain-containing protein</fullName>
    </recommendedName>
</protein>
<evidence type="ECO:0000313" key="3">
    <source>
        <dbReference type="EMBL" id="BBP01568.1"/>
    </source>
</evidence>
<dbReference type="PANTHER" id="PTHR33279">
    <property type="entry name" value="SULFUR CARRIER PROTEIN YEDF-RELATED"/>
    <property type="match status" value="1"/>
</dbReference>
<reference evidence="4" key="1">
    <citation type="submission" date="2019-11" db="EMBL/GenBank/DDBJ databases">
        <title>Isolation and characterization of a novel species in the genus Sulfuriferula.</title>
        <authorList>
            <person name="Mochizuki J."/>
            <person name="Kojima H."/>
            <person name="Fukui M."/>
        </authorList>
    </citation>
    <scope>NUCLEOTIDE SEQUENCE [LARGE SCALE GENOMIC DNA]</scope>
    <source>
        <strain evidence="4">SGTM</strain>
    </source>
</reference>
<comment type="similarity">
    <text evidence="1">Belongs to the sulfur carrier protein TusA family.</text>
</comment>
<evidence type="ECO:0000259" key="2">
    <source>
        <dbReference type="PROSITE" id="PS01148"/>
    </source>
</evidence>
<evidence type="ECO:0000256" key="1">
    <source>
        <dbReference type="ARBA" id="ARBA00008984"/>
    </source>
</evidence>